<reference evidence="9 10" key="1">
    <citation type="submission" date="2019-03" db="EMBL/GenBank/DDBJ databases">
        <authorList>
            <person name="Gaulin E."/>
            <person name="Dumas B."/>
        </authorList>
    </citation>
    <scope>NUCLEOTIDE SEQUENCE [LARGE SCALE GENOMIC DNA]</scope>
    <source>
        <strain evidence="9">CBS 568.67</strain>
    </source>
</reference>
<feature type="transmembrane region" description="Helical" evidence="6">
    <location>
        <begin position="195"/>
        <end position="217"/>
    </location>
</feature>
<dbReference type="OrthoDB" id="40134at2759"/>
<dbReference type="PANTHER" id="PTHR22950">
    <property type="entry name" value="AMINO ACID TRANSPORTER"/>
    <property type="match status" value="1"/>
</dbReference>
<feature type="transmembrane region" description="Helical" evidence="6">
    <location>
        <begin position="47"/>
        <end position="67"/>
    </location>
</feature>
<comment type="subcellular location">
    <subcellularLocation>
        <location evidence="1">Membrane</location>
        <topology evidence="1">Multi-pass membrane protein</topology>
    </subcellularLocation>
</comment>
<feature type="transmembrane region" description="Helical" evidence="6">
    <location>
        <begin position="237"/>
        <end position="262"/>
    </location>
</feature>
<feature type="region of interest" description="Disordered" evidence="5">
    <location>
        <begin position="1"/>
        <end position="28"/>
    </location>
</feature>
<dbReference type="GO" id="GO:0015179">
    <property type="term" value="F:L-amino acid transmembrane transporter activity"/>
    <property type="evidence" value="ECO:0007669"/>
    <property type="project" value="TreeGrafter"/>
</dbReference>
<dbReference type="Pfam" id="PF01490">
    <property type="entry name" value="Aa_trans"/>
    <property type="match status" value="1"/>
</dbReference>
<feature type="transmembrane region" description="Helical" evidence="6">
    <location>
        <begin position="316"/>
        <end position="340"/>
    </location>
</feature>
<proteinExistence type="predicted"/>
<dbReference type="AlphaFoldDB" id="A0A485KGP3"/>
<keyword evidence="3 6" id="KW-1133">Transmembrane helix</keyword>
<keyword evidence="4 6" id="KW-0472">Membrane</keyword>
<dbReference type="InterPro" id="IPR013057">
    <property type="entry name" value="AA_transpt_TM"/>
</dbReference>
<dbReference type="PANTHER" id="PTHR22950:SF461">
    <property type="entry name" value="AMINO ACID TRANSPORTER TRANSMEMBRANE DOMAIN-CONTAINING PROTEIN"/>
    <property type="match status" value="1"/>
</dbReference>
<feature type="transmembrane region" description="Helical" evidence="6">
    <location>
        <begin position="165"/>
        <end position="183"/>
    </location>
</feature>
<feature type="transmembrane region" description="Helical" evidence="6">
    <location>
        <begin position="138"/>
        <end position="159"/>
    </location>
</feature>
<dbReference type="EMBL" id="VJMH01001054">
    <property type="protein sequence ID" value="KAF0713407.1"/>
    <property type="molecule type" value="Genomic_DNA"/>
</dbReference>
<feature type="transmembrane region" description="Helical" evidence="6">
    <location>
        <begin position="424"/>
        <end position="443"/>
    </location>
</feature>
<evidence type="ECO:0000313" key="10">
    <source>
        <dbReference type="Proteomes" id="UP000332933"/>
    </source>
</evidence>
<evidence type="ECO:0000256" key="3">
    <source>
        <dbReference type="ARBA" id="ARBA00022989"/>
    </source>
</evidence>
<gene>
    <name evidence="9" type="primary">Aste57867_4344</name>
    <name evidence="8" type="ORF">As57867_004332</name>
    <name evidence="9" type="ORF">ASTE57867_4344</name>
</gene>
<sequence>MELAAPLLLPTRRGVDRDDDGGGASKAKKYHLQRDGEQLKNTWVDSMFIVVANVVGIGVLGLAHAFATLGWVYVVLFIVILCHMLCRWGILCLGGTLAGSLYSGLLMTRMKCRVPHAVAYADLGYEAFGNLGKAFVTLFGYTYITGVCFSFQLTASLFLKELTNGLCFVYCAILVAAVVLPLAQYRNFAEMNGIAVVGALSILVPVLLILVDIVWMGRVQPAAAAAATTSWGNHAPFDTSVVACMDVIFAMAGHVFFVEIMSEMHNPSDFTKSLVAATSLFAIVYFVMAVVGYAALGAAVATPITDNLANAVTRRWCAAFILCHIVVAYVMAVMVLARAVEQRVFHRAAEQSKHASVANRVSWLAITASIVVASFLVSNVLPFVNDLLGFVGAISGVTTTFVFPFLFAPVLLGNELTSLHARALQAVAILSSLVAVVGVTSSVHRMAHSYQTRAPFSC</sequence>
<dbReference type="GO" id="GO:0016020">
    <property type="term" value="C:membrane"/>
    <property type="evidence" value="ECO:0007669"/>
    <property type="project" value="UniProtKB-SubCell"/>
</dbReference>
<evidence type="ECO:0000259" key="7">
    <source>
        <dbReference type="Pfam" id="PF01490"/>
    </source>
</evidence>
<feature type="transmembrane region" description="Helical" evidence="6">
    <location>
        <begin position="73"/>
        <end position="101"/>
    </location>
</feature>
<feature type="domain" description="Amino acid transporter transmembrane" evidence="7">
    <location>
        <begin position="41"/>
        <end position="440"/>
    </location>
</feature>
<keyword evidence="10" id="KW-1185">Reference proteome</keyword>
<evidence type="ECO:0000256" key="5">
    <source>
        <dbReference type="SAM" id="MobiDB-lite"/>
    </source>
</evidence>
<protein>
    <submittedName>
        <fullName evidence="9">Aste57867_4344 protein</fullName>
    </submittedName>
</protein>
<evidence type="ECO:0000256" key="2">
    <source>
        <dbReference type="ARBA" id="ARBA00022692"/>
    </source>
</evidence>
<accession>A0A485KGP3</accession>
<evidence type="ECO:0000256" key="6">
    <source>
        <dbReference type="SAM" id="Phobius"/>
    </source>
</evidence>
<keyword evidence="2 6" id="KW-0812">Transmembrane</keyword>
<feature type="transmembrane region" description="Helical" evidence="6">
    <location>
        <begin position="274"/>
        <end position="296"/>
    </location>
</feature>
<evidence type="ECO:0000256" key="4">
    <source>
        <dbReference type="ARBA" id="ARBA00023136"/>
    </source>
</evidence>
<dbReference type="Proteomes" id="UP000332933">
    <property type="component" value="Unassembled WGS sequence"/>
</dbReference>
<feature type="transmembrane region" description="Helical" evidence="6">
    <location>
        <begin position="387"/>
        <end position="412"/>
    </location>
</feature>
<name>A0A485KGP3_9STRA</name>
<evidence type="ECO:0000313" key="9">
    <source>
        <dbReference type="EMBL" id="VFT81458.1"/>
    </source>
</evidence>
<evidence type="ECO:0000313" key="8">
    <source>
        <dbReference type="EMBL" id="KAF0713407.1"/>
    </source>
</evidence>
<organism evidence="9 10">
    <name type="scientific">Aphanomyces stellatus</name>
    <dbReference type="NCBI Taxonomy" id="120398"/>
    <lineage>
        <taxon>Eukaryota</taxon>
        <taxon>Sar</taxon>
        <taxon>Stramenopiles</taxon>
        <taxon>Oomycota</taxon>
        <taxon>Saprolegniomycetes</taxon>
        <taxon>Saprolegniales</taxon>
        <taxon>Verrucalvaceae</taxon>
        <taxon>Aphanomyces</taxon>
    </lineage>
</organism>
<reference evidence="8" key="2">
    <citation type="submission" date="2019-06" db="EMBL/GenBank/DDBJ databases">
        <title>Genomics analysis of Aphanomyces spp. identifies a new class of oomycete effector associated with host adaptation.</title>
        <authorList>
            <person name="Gaulin E."/>
        </authorList>
    </citation>
    <scope>NUCLEOTIDE SEQUENCE</scope>
    <source>
        <strain evidence="8">CBS 578.67</strain>
    </source>
</reference>
<dbReference type="EMBL" id="CAADRA010001054">
    <property type="protein sequence ID" value="VFT81458.1"/>
    <property type="molecule type" value="Genomic_DNA"/>
</dbReference>
<evidence type="ECO:0000256" key="1">
    <source>
        <dbReference type="ARBA" id="ARBA00004141"/>
    </source>
</evidence>
<feature type="transmembrane region" description="Helical" evidence="6">
    <location>
        <begin position="361"/>
        <end position="381"/>
    </location>
</feature>